<dbReference type="Proteomes" id="UP000639772">
    <property type="component" value="Unassembled WGS sequence"/>
</dbReference>
<evidence type="ECO:0000313" key="2">
    <source>
        <dbReference type="Proteomes" id="UP000639772"/>
    </source>
</evidence>
<sequence>MPIRLYGWGRRMQLPYGARIACTGASLACLIHGSTSSRRTFCTTWKRSGEAEGTSEAAARVNACFVLLSSKLLLSVFQESGGYTSWSSVLSVLLVLECSLLNCSCKKG</sequence>
<accession>A0A835PMB8</accession>
<evidence type="ECO:0000313" key="1">
    <source>
        <dbReference type="EMBL" id="KAG0453948.1"/>
    </source>
</evidence>
<name>A0A835PMB8_VANPL</name>
<reference evidence="1 2" key="1">
    <citation type="journal article" date="2020" name="Nat. Food">
        <title>A phased Vanilla planifolia genome enables genetic improvement of flavour and production.</title>
        <authorList>
            <person name="Hasing T."/>
            <person name="Tang H."/>
            <person name="Brym M."/>
            <person name="Khazi F."/>
            <person name="Huang T."/>
            <person name="Chambers A.H."/>
        </authorList>
    </citation>
    <scope>NUCLEOTIDE SEQUENCE [LARGE SCALE GENOMIC DNA]</scope>
    <source>
        <tissue evidence="1">Leaf</tissue>
    </source>
</reference>
<protein>
    <submittedName>
        <fullName evidence="1">Uncharacterized protein</fullName>
    </submittedName>
</protein>
<dbReference type="EMBL" id="JADCNM010000014">
    <property type="protein sequence ID" value="KAG0453948.1"/>
    <property type="molecule type" value="Genomic_DNA"/>
</dbReference>
<dbReference type="AlphaFoldDB" id="A0A835PMB8"/>
<gene>
    <name evidence="1" type="ORF">HPP92_025252</name>
</gene>
<comment type="caution">
    <text evidence="1">The sequence shown here is derived from an EMBL/GenBank/DDBJ whole genome shotgun (WGS) entry which is preliminary data.</text>
</comment>
<proteinExistence type="predicted"/>
<organism evidence="1 2">
    <name type="scientific">Vanilla planifolia</name>
    <name type="common">Vanilla</name>
    <dbReference type="NCBI Taxonomy" id="51239"/>
    <lineage>
        <taxon>Eukaryota</taxon>
        <taxon>Viridiplantae</taxon>
        <taxon>Streptophyta</taxon>
        <taxon>Embryophyta</taxon>
        <taxon>Tracheophyta</taxon>
        <taxon>Spermatophyta</taxon>
        <taxon>Magnoliopsida</taxon>
        <taxon>Liliopsida</taxon>
        <taxon>Asparagales</taxon>
        <taxon>Orchidaceae</taxon>
        <taxon>Vanilloideae</taxon>
        <taxon>Vanilleae</taxon>
        <taxon>Vanilla</taxon>
    </lineage>
</organism>